<dbReference type="AlphaFoldDB" id="A0A0F9D4U4"/>
<dbReference type="Gene3D" id="3.30.420.10">
    <property type="entry name" value="Ribonuclease H-like superfamily/Ribonuclease H"/>
    <property type="match status" value="1"/>
</dbReference>
<reference evidence="2" key="1">
    <citation type="journal article" date="2015" name="Nature">
        <title>Complex archaea that bridge the gap between prokaryotes and eukaryotes.</title>
        <authorList>
            <person name="Spang A."/>
            <person name="Saw J.H."/>
            <person name="Jorgensen S.L."/>
            <person name="Zaremba-Niedzwiedzka K."/>
            <person name="Martijn J."/>
            <person name="Lind A.E."/>
            <person name="van Eijk R."/>
            <person name="Schleper C."/>
            <person name="Guy L."/>
            <person name="Ettema T.J."/>
        </authorList>
    </citation>
    <scope>NUCLEOTIDE SEQUENCE</scope>
</reference>
<dbReference type="InterPro" id="IPR036397">
    <property type="entry name" value="RNaseH_sf"/>
</dbReference>
<organism evidence="2">
    <name type="scientific">marine sediment metagenome</name>
    <dbReference type="NCBI Taxonomy" id="412755"/>
    <lineage>
        <taxon>unclassified sequences</taxon>
        <taxon>metagenomes</taxon>
        <taxon>ecological metagenomes</taxon>
    </lineage>
</organism>
<dbReference type="GO" id="GO:0003676">
    <property type="term" value="F:nucleic acid binding"/>
    <property type="evidence" value="ECO:0007669"/>
    <property type="project" value="InterPro"/>
</dbReference>
<evidence type="ECO:0000259" key="1">
    <source>
        <dbReference type="PROSITE" id="PS50879"/>
    </source>
</evidence>
<comment type="caution">
    <text evidence="2">The sequence shown here is derived from an EMBL/GenBank/DDBJ whole genome shotgun (WGS) entry which is preliminary data.</text>
</comment>
<dbReference type="InterPro" id="IPR002156">
    <property type="entry name" value="RNaseH_domain"/>
</dbReference>
<dbReference type="InterPro" id="IPR012337">
    <property type="entry name" value="RNaseH-like_sf"/>
</dbReference>
<dbReference type="SUPFAM" id="SSF53098">
    <property type="entry name" value="Ribonuclease H-like"/>
    <property type="match status" value="1"/>
</dbReference>
<gene>
    <name evidence="2" type="ORF">LCGC14_2243760</name>
</gene>
<sequence length="221" mass="24368">MIRFLEPFKPETDIFILTGGNKIPIKTLSYEISESCLGRVLIEPEHTTGSNLVREGTERFFLWADGACSGNPGPGGWAYFISAFLIENGKYNDKSSGYREGPTTNNAMELEAVIQGLNAAYLMTGKRGDRHKHAHFITITSDSEYVVKGITEARVAKTNLPIWNRLKAVLADMSEWEIEWVRSSPSNTCHQWCDGAAKAAAKNKGDIGVLKDAVAQDLTLV</sequence>
<feature type="domain" description="RNase H type-1" evidence="1">
    <location>
        <begin position="56"/>
        <end position="202"/>
    </location>
</feature>
<accession>A0A0F9D4U4</accession>
<proteinExistence type="predicted"/>
<dbReference type="PROSITE" id="PS50879">
    <property type="entry name" value="RNASE_H_1"/>
    <property type="match status" value="1"/>
</dbReference>
<protein>
    <recommendedName>
        <fullName evidence="1">RNase H type-1 domain-containing protein</fullName>
    </recommendedName>
</protein>
<dbReference type="GO" id="GO:0004523">
    <property type="term" value="F:RNA-DNA hybrid ribonuclease activity"/>
    <property type="evidence" value="ECO:0007669"/>
    <property type="project" value="InterPro"/>
</dbReference>
<evidence type="ECO:0000313" key="2">
    <source>
        <dbReference type="EMBL" id="KKL56604.1"/>
    </source>
</evidence>
<dbReference type="EMBL" id="LAZR01030436">
    <property type="protein sequence ID" value="KKL56604.1"/>
    <property type="molecule type" value="Genomic_DNA"/>
</dbReference>
<dbReference type="Pfam" id="PF00075">
    <property type="entry name" value="RNase_H"/>
    <property type="match status" value="1"/>
</dbReference>
<name>A0A0F9D4U4_9ZZZZ</name>